<dbReference type="Gene3D" id="1.10.4160.10">
    <property type="entry name" value="Hydantoin permease"/>
    <property type="match status" value="1"/>
</dbReference>
<evidence type="ECO:0000256" key="3">
    <source>
        <dbReference type="ARBA" id="ARBA00022448"/>
    </source>
</evidence>
<dbReference type="Proteomes" id="UP001303115">
    <property type="component" value="Unassembled WGS sequence"/>
</dbReference>
<dbReference type="InterPro" id="IPR026030">
    <property type="entry name" value="Pur-cyt_permease_Fcy2/21/22"/>
</dbReference>
<evidence type="ECO:0000256" key="6">
    <source>
        <dbReference type="ARBA" id="ARBA00023136"/>
    </source>
</evidence>
<feature type="transmembrane region" description="Helical" evidence="9">
    <location>
        <begin position="361"/>
        <end position="383"/>
    </location>
</feature>
<evidence type="ECO:0000256" key="2">
    <source>
        <dbReference type="ARBA" id="ARBA00008974"/>
    </source>
</evidence>
<dbReference type="PANTHER" id="PTHR31806">
    <property type="entry name" value="PURINE-CYTOSINE PERMEASE FCY2-RELATED"/>
    <property type="match status" value="1"/>
</dbReference>
<accession>A0AAN6SL63</accession>
<evidence type="ECO:0000256" key="5">
    <source>
        <dbReference type="ARBA" id="ARBA00022989"/>
    </source>
</evidence>
<gene>
    <name evidence="10" type="ORF">C8A01DRAFT_41113</name>
</gene>
<name>A0AAN6SL63_9PEZI</name>
<keyword evidence="6 7" id="KW-0472">Membrane</keyword>
<feature type="transmembrane region" description="Helical" evidence="9">
    <location>
        <begin position="395"/>
        <end position="413"/>
    </location>
</feature>
<dbReference type="EMBL" id="MU854609">
    <property type="protein sequence ID" value="KAK4032456.1"/>
    <property type="molecule type" value="Genomic_DNA"/>
</dbReference>
<feature type="transmembrane region" description="Helical" evidence="9">
    <location>
        <begin position="504"/>
        <end position="523"/>
    </location>
</feature>
<feature type="compositionally biased region" description="Basic and acidic residues" evidence="8">
    <location>
        <begin position="10"/>
        <end position="19"/>
    </location>
</feature>
<comment type="subcellular location">
    <subcellularLocation>
        <location evidence="1">Membrane</location>
        <topology evidence="1">Multi-pass membrane protein</topology>
    </subcellularLocation>
</comment>
<feature type="transmembrane region" description="Helical" evidence="9">
    <location>
        <begin position="266"/>
        <end position="289"/>
    </location>
</feature>
<evidence type="ECO:0000313" key="10">
    <source>
        <dbReference type="EMBL" id="KAK4032456.1"/>
    </source>
</evidence>
<evidence type="ECO:0000256" key="8">
    <source>
        <dbReference type="SAM" id="MobiDB-lite"/>
    </source>
</evidence>
<dbReference type="Pfam" id="PF02133">
    <property type="entry name" value="Transp_cyt_pur"/>
    <property type="match status" value="1"/>
</dbReference>
<keyword evidence="5 9" id="KW-1133">Transmembrane helix</keyword>
<feature type="transmembrane region" description="Helical" evidence="9">
    <location>
        <begin position="234"/>
        <end position="254"/>
    </location>
</feature>
<sequence length="531" mass="57035">MSSTATVSEVGRDAARDLESQGPRGPKQPNSSLQASRSLVTTLRSLLTVTDGEVYEANPDKNPKWYQKLLDAGVEENGIKPVPLEQRTSTQYSNLFTVFFTCLLCLLPIPTGMLATLGMGLSLRDASLIILFFALLTCIPPAFMGIGGMETGLRQLVQARYSFGLYLVTIPLLLNTATLTGFALLSSIVGGQTLSALNPDSVSVDVGIVITCLVAFAVSLLGFHAIHFWERWTWIPNLVAIVIAVGCGGKHLHLQSDAEPATPAQVMTLGCLIAGYFVTFGGTVSDYSIYHDPRRASRLKIFLYIYTGLLLPSVPLLILGAAMGGAVPNVPPWEAAYRATGIGGVMAEMLASAGIGPFGKFVLVLLALSVIGNIAVSMYSVALNLQMLVPCFARVHRFVFGGVAVAVMVPMAIRAAEAWEESLTNFLAVIGYWAGCFDAVVIVELVVFRRMDYASFEHGIWNVGRKLPPGIAAIGASLVSLGLVVPGMAEPWYTGPIARTTGDIGFEVAFVVTAVSYLPFRWLEIRWRGHL</sequence>
<feature type="transmembrane region" description="Helical" evidence="9">
    <location>
        <begin position="425"/>
        <end position="448"/>
    </location>
</feature>
<feature type="transmembrane region" description="Helical" evidence="9">
    <location>
        <begin position="301"/>
        <end position="323"/>
    </location>
</feature>
<feature type="transmembrane region" description="Helical" evidence="9">
    <location>
        <begin position="206"/>
        <end position="227"/>
    </location>
</feature>
<evidence type="ECO:0000256" key="9">
    <source>
        <dbReference type="SAM" id="Phobius"/>
    </source>
</evidence>
<dbReference type="PIRSF" id="PIRSF002744">
    <property type="entry name" value="Pur-cyt_permease"/>
    <property type="match status" value="1"/>
</dbReference>
<feature type="transmembrane region" description="Helical" evidence="9">
    <location>
        <begin position="161"/>
        <end position="186"/>
    </location>
</feature>
<feature type="transmembrane region" description="Helical" evidence="9">
    <location>
        <begin position="95"/>
        <end position="120"/>
    </location>
</feature>
<organism evidence="10 11">
    <name type="scientific">Parachaetomium inaequale</name>
    <dbReference type="NCBI Taxonomy" id="2588326"/>
    <lineage>
        <taxon>Eukaryota</taxon>
        <taxon>Fungi</taxon>
        <taxon>Dikarya</taxon>
        <taxon>Ascomycota</taxon>
        <taxon>Pezizomycotina</taxon>
        <taxon>Sordariomycetes</taxon>
        <taxon>Sordariomycetidae</taxon>
        <taxon>Sordariales</taxon>
        <taxon>Chaetomiaceae</taxon>
        <taxon>Parachaetomium</taxon>
    </lineage>
</organism>
<keyword evidence="11" id="KW-1185">Reference proteome</keyword>
<keyword evidence="4 9" id="KW-0812">Transmembrane</keyword>
<dbReference type="InterPro" id="IPR001248">
    <property type="entry name" value="Pur-cyt_permease"/>
</dbReference>
<dbReference type="GO" id="GO:0022857">
    <property type="term" value="F:transmembrane transporter activity"/>
    <property type="evidence" value="ECO:0007669"/>
    <property type="project" value="InterPro"/>
</dbReference>
<keyword evidence="3 7" id="KW-0813">Transport</keyword>
<feature type="region of interest" description="Disordered" evidence="8">
    <location>
        <begin position="1"/>
        <end position="35"/>
    </location>
</feature>
<comment type="similarity">
    <text evidence="2 7">Belongs to the purine-cytosine permease (2.A.39) family.</text>
</comment>
<dbReference type="AlphaFoldDB" id="A0AAN6SL63"/>
<dbReference type="GO" id="GO:0005886">
    <property type="term" value="C:plasma membrane"/>
    <property type="evidence" value="ECO:0007669"/>
    <property type="project" value="TreeGrafter"/>
</dbReference>
<evidence type="ECO:0000256" key="4">
    <source>
        <dbReference type="ARBA" id="ARBA00022692"/>
    </source>
</evidence>
<evidence type="ECO:0000256" key="1">
    <source>
        <dbReference type="ARBA" id="ARBA00004141"/>
    </source>
</evidence>
<proteinExistence type="inferred from homology"/>
<evidence type="ECO:0000313" key="11">
    <source>
        <dbReference type="Proteomes" id="UP001303115"/>
    </source>
</evidence>
<feature type="transmembrane region" description="Helical" evidence="9">
    <location>
        <begin position="126"/>
        <end position="149"/>
    </location>
</feature>
<protein>
    <submittedName>
        <fullName evidence="10">Uncharacterized protein</fullName>
    </submittedName>
</protein>
<feature type="transmembrane region" description="Helical" evidence="9">
    <location>
        <begin position="469"/>
        <end position="489"/>
    </location>
</feature>
<comment type="caution">
    <text evidence="10">The sequence shown here is derived from an EMBL/GenBank/DDBJ whole genome shotgun (WGS) entry which is preliminary data.</text>
</comment>
<reference evidence="11" key="1">
    <citation type="journal article" date="2023" name="Mol. Phylogenet. Evol.">
        <title>Genome-scale phylogeny and comparative genomics of the fungal order Sordariales.</title>
        <authorList>
            <person name="Hensen N."/>
            <person name="Bonometti L."/>
            <person name="Westerberg I."/>
            <person name="Brannstrom I.O."/>
            <person name="Guillou S."/>
            <person name="Cros-Aarteil S."/>
            <person name="Calhoun S."/>
            <person name="Haridas S."/>
            <person name="Kuo A."/>
            <person name="Mondo S."/>
            <person name="Pangilinan J."/>
            <person name="Riley R."/>
            <person name="LaButti K."/>
            <person name="Andreopoulos B."/>
            <person name="Lipzen A."/>
            <person name="Chen C."/>
            <person name="Yan M."/>
            <person name="Daum C."/>
            <person name="Ng V."/>
            <person name="Clum A."/>
            <person name="Steindorff A."/>
            <person name="Ohm R.A."/>
            <person name="Martin F."/>
            <person name="Silar P."/>
            <person name="Natvig D.O."/>
            <person name="Lalanne C."/>
            <person name="Gautier V."/>
            <person name="Ament-Velasquez S.L."/>
            <person name="Kruys A."/>
            <person name="Hutchinson M.I."/>
            <person name="Powell A.J."/>
            <person name="Barry K."/>
            <person name="Miller A.N."/>
            <person name="Grigoriev I.V."/>
            <person name="Debuchy R."/>
            <person name="Gladieux P."/>
            <person name="Hiltunen Thoren M."/>
            <person name="Johannesson H."/>
        </authorList>
    </citation>
    <scope>NUCLEOTIDE SEQUENCE [LARGE SCALE GENOMIC DNA]</scope>
    <source>
        <strain evidence="11">CBS 284.82</strain>
    </source>
</reference>
<dbReference type="PANTHER" id="PTHR31806:SF5">
    <property type="entry name" value="PURINE-CYTOSINE PERMEASE FCY21"/>
    <property type="match status" value="1"/>
</dbReference>
<evidence type="ECO:0000256" key="7">
    <source>
        <dbReference type="PIRNR" id="PIRNR002744"/>
    </source>
</evidence>